<reference evidence="13 14" key="1">
    <citation type="submission" date="2014-07" db="EMBL/GenBank/DDBJ databases">
        <title>Draft genome sequence of Thalassospira profundimaris 35.</title>
        <authorList>
            <person name="Lai Q."/>
            <person name="Shao Z."/>
        </authorList>
    </citation>
    <scope>NUCLEOTIDE SEQUENCE [LARGE SCALE GENOMIC DNA]</scope>
    <source>
        <strain evidence="13 14">35</strain>
    </source>
</reference>
<comment type="similarity">
    <text evidence="2">Belongs to the ABC transporter superfamily.</text>
</comment>
<comment type="caution">
    <text evidence="13">The sequence shown here is derived from an EMBL/GenBank/DDBJ whole genome shotgun (WGS) entry which is preliminary data.</text>
</comment>
<dbReference type="Proteomes" id="UP000253226">
    <property type="component" value="Unassembled WGS sequence"/>
</dbReference>
<evidence type="ECO:0000256" key="4">
    <source>
        <dbReference type="ARBA" id="ARBA00022475"/>
    </source>
</evidence>
<dbReference type="GO" id="GO:0005886">
    <property type="term" value="C:plasma membrane"/>
    <property type="evidence" value="ECO:0007669"/>
    <property type="project" value="UniProtKB-SubCell"/>
</dbReference>
<sequence length="854" mass="89638">MMKTKFQLKNPMPNLNKPVALDAAIVLAVLGGLIGVSITGGYTQFIIGLVAITTILCVGLNVLYGLTGLVSLGQVGFFAIGAYASAILTLAGLNFWLSLVASSVIAGFAGCLLALSAVRMAGPFLAMVTIAFAFIVEHGAIEWRALTGGQNGLMGFPMPELFGYMLSETDLVMLCVILGGVALLAFRRLVTSGWGMAMTSMRDAEIAASSLGYNAFVVKATGFAIAAAMAGLAGALFAPLMMFIAPSNFPLSQSILYLFAVILGGAGTVLGPLVGATVSVMLPEMLADFAEYRLLIFGALLIVVLLIAPRGIVGVVERFIPLKKRKVNATPAAEIEAGLKAYTKSDGLVVDDISIAFGGVKAVNSVSFTAKPGQVTSIIGPNGAGKTTLLNIISGFYKPTEGAVGIGDQDIAGKPTDFAARNGIARTYQATRLFENMSVVDNVIAGLPVGRFGNPFSAIASDENRNHAAGLLAFCGYQGDIDARAGDLPHVDRRLVEIARSLATRSGVLLLDEPAAGLMHADKVSLSKLLRQLADAGITVVLVEHDMEMVMGISDQILAVDAGTPIIFGSPQAVQSNPQVIAAYLGDGKMKARPRPIPFEAGESPVIETLRLTAGYGAAPVLQSVDIKVRQGEMVALLGANGAGKSTFLTALAGLLRPVKGQIVLNNEYIHAFAPHQIVEQGLILVPEGRQVFPELTVRENIELGAYKQPKPVSADELEAILKRFPRLRDRINSPAGLLSGGEQQMMAIARGLVAKPKALLLDEPSLGLAPAMVEELYAILGELRDDGVTILLVDQMATMALSVADYAYVLEQGQVVAEGPASDLRQDERLIAAYLGGSEQGDKKQEKVAVGDV</sequence>
<feature type="transmembrane region" description="Helical" evidence="11">
    <location>
        <begin position="20"/>
        <end position="39"/>
    </location>
</feature>
<dbReference type="GO" id="GO:0015658">
    <property type="term" value="F:branched-chain amino acid transmembrane transporter activity"/>
    <property type="evidence" value="ECO:0007669"/>
    <property type="project" value="InterPro"/>
</dbReference>
<feature type="transmembrane region" description="Helical" evidence="11">
    <location>
        <begin position="161"/>
        <end position="186"/>
    </location>
</feature>
<name>A0A367W5U1_9PROT</name>
<evidence type="ECO:0000313" key="14">
    <source>
        <dbReference type="Proteomes" id="UP000253226"/>
    </source>
</evidence>
<evidence type="ECO:0000256" key="8">
    <source>
        <dbReference type="ARBA" id="ARBA00022970"/>
    </source>
</evidence>
<keyword evidence="10 11" id="KW-0472">Membrane</keyword>
<dbReference type="CDD" id="cd03219">
    <property type="entry name" value="ABC_Mj1267_LivG_branched"/>
    <property type="match status" value="1"/>
</dbReference>
<keyword evidence="8" id="KW-0029">Amino-acid transport</keyword>
<dbReference type="PANTHER" id="PTHR43820">
    <property type="entry name" value="HIGH-AFFINITY BRANCHED-CHAIN AMINO ACID TRANSPORT ATP-BINDING PROTEIN LIVF"/>
    <property type="match status" value="1"/>
</dbReference>
<evidence type="ECO:0000259" key="12">
    <source>
        <dbReference type="PROSITE" id="PS50893"/>
    </source>
</evidence>
<evidence type="ECO:0000313" key="13">
    <source>
        <dbReference type="EMBL" id="RCK34971.1"/>
    </source>
</evidence>
<keyword evidence="7" id="KW-0067">ATP-binding</keyword>
<dbReference type="InterPro" id="IPR032823">
    <property type="entry name" value="BCA_ABC_TP_C"/>
</dbReference>
<feature type="transmembrane region" description="Helical" evidence="11">
    <location>
        <begin position="256"/>
        <end position="282"/>
    </location>
</feature>
<evidence type="ECO:0000256" key="10">
    <source>
        <dbReference type="ARBA" id="ARBA00023136"/>
    </source>
</evidence>
<keyword evidence="4" id="KW-1003">Cell membrane</keyword>
<dbReference type="GO" id="GO:0015807">
    <property type="term" value="P:L-amino acid transport"/>
    <property type="evidence" value="ECO:0007669"/>
    <property type="project" value="TreeGrafter"/>
</dbReference>
<evidence type="ECO:0000256" key="6">
    <source>
        <dbReference type="ARBA" id="ARBA00022741"/>
    </source>
</evidence>
<dbReference type="EMBL" id="JPWF01000009">
    <property type="protein sequence ID" value="RCK34971.1"/>
    <property type="molecule type" value="Genomic_DNA"/>
</dbReference>
<dbReference type="Gene3D" id="3.40.50.300">
    <property type="entry name" value="P-loop containing nucleotide triphosphate hydrolases"/>
    <property type="match status" value="2"/>
</dbReference>
<dbReference type="InterPro" id="IPR017871">
    <property type="entry name" value="ABC_transporter-like_CS"/>
</dbReference>
<dbReference type="SUPFAM" id="SSF52540">
    <property type="entry name" value="P-loop containing nucleoside triphosphate hydrolases"/>
    <property type="match status" value="2"/>
</dbReference>
<dbReference type="Pfam" id="PF12399">
    <property type="entry name" value="BCA_ABC_TP_C"/>
    <property type="match status" value="1"/>
</dbReference>
<dbReference type="CDD" id="cd06581">
    <property type="entry name" value="TM_PBP1_LivM_like"/>
    <property type="match status" value="1"/>
</dbReference>
<dbReference type="Pfam" id="PF02653">
    <property type="entry name" value="BPD_transp_2"/>
    <property type="match status" value="1"/>
</dbReference>
<dbReference type="OrthoDB" id="7283113at2"/>
<feature type="transmembrane region" description="Helical" evidence="11">
    <location>
        <begin position="69"/>
        <end position="89"/>
    </location>
</feature>
<feature type="domain" description="ABC transporter" evidence="12">
    <location>
        <begin position="348"/>
        <end position="587"/>
    </location>
</feature>
<evidence type="ECO:0000256" key="7">
    <source>
        <dbReference type="ARBA" id="ARBA00022840"/>
    </source>
</evidence>
<dbReference type="PANTHER" id="PTHR43820:SF4">
    <property type="entry name" value="HIGH-AFFINITY BRANCHED-CHAIN AMINO ACID TRANSPORT ATP-BINDING PROTEIN LIVF"/>
    <property type="match status" value="1"/>
</dbReference>
<keyword evidence="3" id="KW-0813">Transport</keyword>
<dbReference type="SMART" id="SM00382">
    <property type="entry name" value="AAA"/>
    <property type="match status" value="2"/>
</dbReference>
<dbReference type="GO" id="GO:0005524">
    <property type="term" value="F:ATP binding"/>
    <property type="evidence" value="ECO:0007669"/>
    <property type="project" value="UniProtKB-KW"/>
</dbReference>
<keyword evidence="9 11" id="KW-1133">Transmembrane helix</keyword>
<dbReference type="Pfam" id="PF00005">
    <property type="entry name" value="ABC_tran"/>
    <property type="match status" value="2"/>
</dbReference>
<dbReference type="PROSITE" id="PS50893">
    <property type="entry name" value="ABC_TRANSPORTER_2"/>
    <property type="match status" value="2"/>
</dbReference>
<feature type="transmembrane region" description="Helical" evidence="11">
    <location>
        <begin position="223"/>
        <end position="244"/>
    </location>
</feature>
<dbReference type="CDD" id="cd03224">
    <property type="entry name" value="ABC_TM1139_LivF_branched"/>
    <property type="match status" value="1"/>
</dbReference>
<dbReference type="GO" id="GO:0016887">
    <property type="term" value="F:ATP hydrolysis activity"/>
    <property type="evidence" value="ECO:0007669"/>
    <property type="project" value="InterPro"/>
</dbReference>
<evidence type="ECO:0000256" key="3">
    <source>
        <dbReference type="ARBA" id="ARBA00022448"/>
    </source>
</evidence>
<keyword evidence="5 11" id="KW-0812">Transmembrane</keyword>
<evidence type="ECO:0000256" key="1">
    <source>
        <dbReference type="ARBA" id="ARBA00004651"/>
    </source>
</evidence>
<dbReference type="InterPro" id="IPR043428">
    <property type="entry name" value="LivM-like"/>
</dbReference>
<proteinExistence type="inferred from homology"/>
<dbReference type="PROSITE" id="PS00211">
    <property type="entry name" value="ABC_TRANSPORTER_1"/>
    <property type="match status" value="1"/>
</dbReference>
<accession>A0A367W5U1</accession>
<dbReference type="InterPro" id="IPR001851">
    <property type="entry name" value="ABC_transp_permease"/>
</dbReference>
<dbReference type="InterPro" id="IPR052156">
    <property type="entry name" value="BCAA_Transport_ATP-bd_LivF"/>
</dbReference>
<protein>
    <submittedName>
        <fullName evidence="13">ABC transporter</fullName>
    </submittedName>
</protein>
<evidence type="ECO:0000256" key="2">
    <source>
        <dbReference type="ARBA" id="ARBA00005417"/>
    </source>
</evidence>
<feature type="transmembrane region" description="Helical" evidence="11">
    <location>
        <begin position="294"/>
        <end position="316"/>
    </location>
</feature>
<dbReference type="InterPro" id="IPR003439">
    <property type="entry name" value="ABC_transporter-like_ATP-bd"/>
</dbReference>
<organism evidence="13 14">
    <name type="scientific">Thalassospira profundimaris</name>
    <dbReference type="NCBI Taxonomy" id="502049"/>
    <lineage>
        <taxon>Bacteria</taxon>
        <taxon>Pseudomonadati</taxon>
        <taxon>Pseudomonadota</taxon>
        <taxon>Alphaproteobacteria</taxon>
        <taxon>Rhodospirillales</taxon>
        <taxon>Thalassospiraceae</taxon>
        <taxon>Thalassospira</taxon>
    </lineage>
</organism>
<dbReference type="InterPro" id="IPR003593">
    <property type="entry name" value="AAA+_ATPase"/>
</dbReference>
<dbReference type="RefSeq" id="WP_114103033.1">
    <property type="nucleotide sequence ID" value="NZ_JPWF01000009.1"/>
</dbReference>
<feature type="transmembrane region" description="Helical" evidence="11">
    <location>
        <begin position="45"/>
        <end position="64"/>
    </location>
</feature>
<evidence type="ECO:0000256" key="11">
    <source>
        <dbReference type="SAM" id="Phobius"/>
    </source>
</evidence>
<keyword evidence="6" id="KW-0547">Nucleotide-binding</keyword>
<dbReference type="InterPro" id="IPR027417">
    <property type="entry name" value="P-loop_NTPase"/>
</dbReference>
<evidence type="ECO:0000256" key="5">
    <source>
        <dbReference type="ARBA" id="ARBA00022692"/>
    </source>
</evidence>
<feature type="transmembrane region" description="Helical" evidence="11">
    <location>
        <begin position="95"/>
        <end position="115"/>
    </location>
</feature>
<gene>
    <name evidence="13" type="ORF">TH19_14730</name>
</gene>
<dbReference type="AlphaFoldDB" id="A0A367W5U1"/>
<feature type="transmembrane region" description="Helical" evidence="11">
    <location>
        <begin position="122"/>
        <end position="141"/>
    </location>
</feature>
<feature type="domain" description="ABC transporter" evidence="12">
    <location>
        <begin position="607"/>
        <end position="838"/>
    </location>
</feature>
<comment type="subcellular location">
    <subcellularLocation>
        <location evidence="1">Cell membrane</location>
        <topology evidence="1">Multi-pass membrane protein</topology>
    </subcellularLocation>
</comment>
<evidence type="ECO:0000256" key="9">
    <source>
        <dbReference type="ARBA" id="ARBA00022989"/>
    </source>
</evidence>